<dbReference type="OrthoDB" id="1916120at2759"/>
<accession>A0A1E5UQ27</accession>
<reference evidence="2 3" key="1">
    <citation type="submission" date="2016-09" db="EMBL/GenBank/DDBJ databases">
        <title>The draft genome of Dichanthelium oligosanthes: A C3 panicoid grass species.</title>
        <authorList>
            <person name="Studer A.J."/>
            <person name="Schnable J.C."/>
            <person name="Brutnell T.P."/>
        </authorList>
    </citation>
    <scope>NUCLEOTIDE SEQUENCE [LARGE SCALE GENOMIC DNA]</scope>
    <source>
        <strain evidence="3">cv. Kellogg 1175</strain>
        <tissue evidence="2">Leaf</tissue>
    </source>
</reference>
<feature type="compositionally biased region" description="Low complexity" evidence="1">
    <location>
        <begin position="1"/>
        <end position="25"/>
    </location>
</feature>
<evidence type="ECO:0000313" key="2">
    <source>
        <dbReference type="EMBL" id="OEL14976.1"/>
    </source>
</evidence>
<proteinExistence type="predicted"/>
<feature type="region of interest" description="Disordered" evidence="1">
    <location>
        <begin position="1"/>
        <end position="105"/>
    </location>
</feature>
<sequence length="105" mass="11544">LGEPSTSCDDTGSSSDDSDGVATGSRSRGKSSPWSVWERRKDRIRQSLRPKRVNSKVEHAARVNGQGSGRWHHHSTGPRRMEVSSVRGHGHGSAVRGLSHMHHRT</sequence>
<dbReference type="Proteomes" id="UP000095767">
    <property type="component" value="Unassembled WGS sequence"/>
</dbReference>
<name>A0A1E5UQ27_9POAL</name>
<protein>
    <submittedName>
        <fullName evidence="2">Uncharacterized protein</fullName>
    </submittedName>
</protein>
<organism evidence="2 3">
    <name type="scientific">Dichanthelium oligosanthes</name>
    <dbReference type="NCBI Taxonomy" id="888268"/>
    <lineage>
        <taxon>Eukaryota</taxon>
        <taxon>Viridiplantae</taxon>
        <taxon>Streptophyta</taxon>
        <taxon>Embryophyta</taxon>
        <taxon>Tracheophyta</taxon>
        <taxon>Spermatophyta</taxon>
        <taxon>Magnoliopsida</taxon>
        <taxon>Liliopsida</taxon>
        <taxon>Poales</taxon>
        <taxon>Poaceae</taxon>
        <taxon>PACMAD clade</taxon>
        <taxon>Panicoideae</taxon>
        <taxon>Panicodae</taxon>
        <taxon>Paniceae</taxon>
        <taxon>Dichantheliinae</taxon>
        <taxon>Dichanthelium</taxon>
    </lineage>
</organism>
<gene>
    <name evidence="2" type="ORF">BAE44_0024005</name>
</gene>
<keyword evidence="3" id="KW-1185">Reference proteome</keyword>
<dbReference type="AlphaFoldDB" id="A0A1E5UQ27"/>
<feature type="non-terminal residue" evidence="2">
    <location>
        <position position="1"/>
    </location>
</feature>
<evidence type="ECO:0000313" key="3">
    <source>
        <dbReference type="Proteomes" id="UP000095767"/>
    </source>
</evidence>
<comment type="caution">
    <text evidence="2">The sequence shown here is derived from an EMBL/GenBank/DDBJ whole genome shotgun (WGS) entry which is preliminary data.</text>
</comment>
<dbReference type="EMBL" id="LWDX02068438">
    <property type="protein sequence ID" value="OEL14976.1"/>
    <property type="molecule type" value="Genomic_DNA"/>
</dbReference>
<evidence type="ECO:0000256" key="1">
    <source>
        <dbReference type="SAM" id="MobiDB-lite"/>
    </source>
</evidence>